<proteinExistence type="predicted"/>
<dbReference type="GO" id="GO:0019239">
    <property type="term" value="F:deaminase activity"/>
    <property type="evidence" value="ECO:0007669"/>
    <property type="project" value="TreeGrafter"/>
</dbReference>
<accession>A0A3S2VRC9</accession>
<dbReference type="SUPFAM" id="SSF55298">
    <property type="entry name" value="YjgF-like"/>
    <property type="match status" value="1"/>
</dbReference>
<evidence type="ECO:0000313" key="1">
    <source>
        <dbReference type="EMBL" id="RVU38607.1"/>
    </source>
</evidence>
<dbReference type="EMBL" id="SADE01000001">
    <property type="protein sequence ID" value="RVU38607.1"/>
    <property type="molecule type" value="Genomic_DNA"/>
</dbReference>
<dbReference type="CDD" id="cd00448">
    <property type="entry name" value="YjgF_YER057c_UK114_family"/>
    <property type="match status" value="1"/>
</dbReference>
<dbReference type="Pfam" id="PF01042">
    <property type="entry name" value="Ribonuc_L-PSP"/>
    <property type="match status" value="1"/>
</dbReference>
<name>A0A3S2VRC9_9PROT</name>
<keyword evidence="2" id="KW-1185">Reference proteome</keyword>
<protein>
    <submittedName>
        <fullName evidence="1">RidA family protein</fullName>
    </submittedName>
</protein>
<dbReference type="InterPro" id="IPR006175">
    <property type="entry name" value="YjgF/YER057c/UK114"/>
</dbReference>
<dbReference type="Proteomes" id="UP000287447">
    <property type="component" value="Unassembled WGS sequence"/>
</dbReference>
<organism evidence="1 2">
    <name type="scientific">Hwanghaeella grinnelliae</name>
    <dbReference type="NCBI Taxonomy" id="2500179"/>
    <lineage>
        <taxon>Bacteria</taxon>
        <taxon>Pseudomonadati</taxon>
        <taxon>Pseudomonadota</taxon>
        <taxon>Alphaproteobacteria</taxon>
        <taxon>Rhodospirillales</taxon>
        <taxon>Rhodospirillaceae</taxon>
        <taxon>Hwanghaeella</taxon>
    </lineage>
</organism>
<dbReference type="AlphaFoldDB" id="A0A3S2VRC9"/>
<reference evidence="2" key="1">
    <citation type="submission" date="2019-01" db="EMBL/GenBank/DDBJ databases">
        <title>Gri0909 isolated from a small marine red alga.</title>
        <authorList>
            <person name="Kim J."/>
            <person name="Jeong S.E."/>
            <person name="Jeon C.O."/>
        </authorList>
    </citation>
    <scope>NUCLEOTIDE SEQUENCE [LARGE SCALE GENOMIC DNA]</scope>
    <source>
        <strain evidence="2">Gri0909</strain>
    </source>
</reference>
<comment type="caution">
    <text evidence="1">The sequence shown here is derived from an EMBL/GenBank/DDBJ whole genome shotgun (WGS) entry which is preliminary data.</text>
</comment>
<dbReference type="GO" id="GO:0005829">
    <property type="term" value="C:cytosol"/>
    <property type="evidence" value="ECO:0007669"/>
    <property type="project" value="TreeGrafter"/>
</dbReference>
<gene>
    <name evidence="1" type="ORF">EOI86_04835</name>
</gene>
<dbReference type="PANTHER" id="PTHR11803:SF39">
    <property type="entry name" value="2-IMINOBUTANOATE_2-IMINOPROPANOATE DEAMINASE"/>
    <property type="match status" value="1"/>
</dbReference>
<dbReference type="PANTHER" id="PTHR11803">
    <property type="entry name" value="2-IMINOBUTANOATE/2-IMINOPROPANOATE DEAMINASE RIDA"/>
    <property type="match status" value="1"/>
</dbReference>
<dbReference type="RefSeq" id="WP_127763979.1">
    <property type="nucleotide sequence ID" value="NZ_SADE01000001.1"/>
</dbReference>
<evidence type="ECO:0000313" key="2">
    <source>
        <dbReference type="Proteomes" id="UP000287447"/>
    </source>
</evidence>
<dbReference type="InterPro" id="IPR035959">
    <property type="entry name" value="RutC-like_sf"/>
</dbReference>
<dbReference type="Gene3D" id="3.30.1330.40">
    <property type="entry name" value="RutC-like"/>
    <property type="match status" value="1"/>
</dbReference>
<sequence length="134" mass="14539">MTPKKEIVGGPVVIDGRTLSLSRAVRAGDCVYLTGQIPMKDGAPMTTGTIEEQTEAVLDDIQATLALAGCQLTDVVKAMVWVQDRADFPGFNEVYGRYFPSEPPARSCVVSDLLVDCRVEVEVIAYHPLPDRNA</sequence>
<dbReference type="OrthoDB" id="583118at2"/>